<evidence type="ECO:0000313" key="2">
    <source>
        <dbReference type="Proteomes" id="UP000814128"/>
    </source>
</evidence>
<accession>A0ACB8QNC1</accession>
<dbReference type="Proteomes" id="UP000814128">
    <property type="component" value="Unassembled WGS sequence"/>
</dbReference>
<sequence>MADFVNSLDPSKLVVGETLLAFLLSPFNAPIYNFPLFLFGIYAQENSDAVQSLQLFSVLLPISGVFDIYWLASHEQGVLVKLLHILLLVLKLPTFVAFAGALRSRGAQFSGIAGLGGIVWSMPGGFTSGGREGYQTVDDEPRAPPARPPPGPPQQSQQAPPGAYQSV</sequence>
<name>A0ACB8QNC1_9AGAM</name>
<dbReference type="EMBL" id="MU273526">
    <property type="protein sequence ID" value="KAI0033175.1"/>
    <property type="molecule type" value="Genomic_DNA"/>
</dbReference>
<comment type="caution">
    <text evidence="1">The sequence shown here is derived from an EMBL/GenBank/DDBJ whole genome shotgun (WGS) entry which is preliminary data.</text>
</comment>
<reference evidence="1" key="1">
    <citation type="submission" date="2021-02" db="EMBL/GenBank/DDBJ databases">
        <authorList>
            <consortium name="DOE Joint Genome Institute"/>
            <person name="Ahrendt S."/>
            <person name="Looney B.P."/>
            <person name="Miyauchi S."/>
            <person name="Morin E."/>
            <person name="Drula E."/>
            <person name="Courty P.E."/>
            <person name="Chicoki N."/>
            <person name="Fauchery L."/>
            <person name="Kohler A."/>
            <person name="Kuo A."/>
            <person name="Labutti K."/>
            <person name="Pangilinan J."/>
            <person name="Lipzen A."/>
            <person name="Riley R."/>
            <person name="Andreopoulos W."/>
            <person name="He G."/>
            <person name="Johnson J."/>
            <person name="Barry K.W."/>
            <person name="Grigoriev I.V."/>
            <person name="Nagy L."/>
            <person name="Hibbett D."/>
            <person name="Henrissat B."/>
            <person name="Matheny P.B."/>
            <person name="Labbe J."/>
            <person name="Martin F."/>
        </authorList>
    </citation>
    <scope>NUCLEOTIDE SEQUENCE</scope>
    <source>
        <strain evidence="1">EC-137</strain>
    </source>
</reference>
<reference evidence="1" key="2">
    <citation type="journal article" date="2022" name="New Phytol.">
        <title>Evolutionary transition to the ectomycorrhizal habit in the genomes of a hyperdiverse lineage of mushroom-forming fungi.</title>
        <authorList>
            <person name="Looney B."/>
            <person name="Miyauchi S."/>
            <person name="Morin E."/>
            <person name="Drula E."/>
            <person name="Courty P.E."/>
            <person name="Kohler A."/>
            <person name="Kuo A."/>
            <person name="LaButti K."/>
            <person name="Pangilinan J."/>
            <person name="Lipzen A."/>
            <person name="Riley R."/>
            <person name="Andreopoulos W."/>
            <person name="He G."/>
            <person name="Johnson J."/>
            <person name="Nolan M."/>
            <person name="Tritt A."/>
            <person name="Barry K.W."/>
            <person name="Grigoriev I.V."/>
            <person name="Nagy L.G."/>
            <person name="Hibbett D."/>
            <person name="Henrissat B."/>
            <person name="Matheny P.B."/>
            <person name="Labbe J."/>
            <person name="Martin F.M."/>
        </authorList>
    </citation>
    <scope>NUCLEOTIDE SEQUENCE</scope>
    <source>
        <strain evidence="1">EC-137</strain>
    </source>
</reference>
<gene>
    <name evidence="1" type="ORF">K488DRAFT_48225</name>
</gene>
<organism evidence="1 2">
    <name type="scientific">Vararia minispora EC-137</name>
    <dbReference type="NCBI Taxonomy" id="1314806"/>
    <lineage>
        <taxon>Eukaryota</taxon>
        <taxon>Fungi</taxon>
        <taxon>Dikarya</taxon>
        <taxon>Basidiomycota</taxon>
        <taxon>Agaricomycotina</taxon>
        <taxon>Agaricomycetes</taxon>
        <taxon>Russulales</taxon>
        <taxon>Lachnocladiaceae</taxon>
        <taxon>Vararia</taxon>
    </lineage>
</organism>
<keyword evidence="2" id="KW-1185">Reference proteome</keyword>
<proteinExistence type="predicted"/>
<evidence type="ECO:0000313" key="1">
    <source>
        <dbReference type="EMBL" id="KAI0033175.1"/>
    </source>
</evidence>
<protein>
    <submittedName>
        <fullName evidence="1">Uncharacterized protein</fullName>
    </submittedName>
</protein>